<dbReference type="InterPro" id="IPR001807">
    <property type="entry name" value="ClC"/>
</dbReference>
<keyword evidence="9 11" id="KW-0868">Chloride</keyword>
<organism evidence="14">
    <name type="scientific">Pyrodinium bahamense</name>
    <dbReference type="NCBI Taxonomy" id="73915"/>
    <lineage>
        <taxon>Eukaryota</taxon>
        <taxon>Sar</taxon>
        <taxon>Alveolata</taxon>
        <taxon>Dinophyceae</taxon>
        <taxon>Gonyaulacales</taxon>
        <taxon>Pyrocystaceae</taxon>
        <taxon>Pyrodinium</taxon>
    </lineage>
</organism>
<dbReference type="InterPro" id="IPR046342">
    <property type="entry name" value="CBS_dom_sf"/>
</dbReference>
<comment type="similarity">
    <text evidence="11">Belongs to the chloride channel (TC 2.A.49) family.</text>
</comment>
<keyword evidence="5 11" id="KW-1133">Transmembrane helix</keyword>
<feature type="transmembrane region" description="Helical" evidence="11">
    <location>
        <begin position="397"/>
        <end position="417"/>
    </location>
</feature>
<evidence type="ECO:0000313" key="14">
    <source>
        <dbReference type="EMBL" id="CAD8355781.1"/>
    </source>
</evidence>
<name>A0A7S0A7Z6_9DINO</name>
<gene>
    <name evidence="14" type="ORF">PBAH0796_LOCUS11148</name>
</gene>
<evidence type="ECO:0000256" key="7">
    <source>
        <dbReference type="ARBA" id="ARBA00023122"/>
    </source>
</evidence>
<evidence type="ECO:0000256" key="2">
    <source>
        <dbReference type="ARBA" id="ARBA00022448"/>
    </source>
</evidence>
<dbReference type="AlphaFoldDB" id="A0A7S0A7Z6"/>
<keyword evidence="2 11" id="KW-0813">Transport</keyword>
<evidence type="ECO:0000256" key="4">
    <source>
        <dbReference type="ARBA" id="ARBA00022737"/>
    </source>
</evidence>
<dbReference type="SUPFAM" id="SSF54631">
    <property type="entry name" value="CBS-domain pair"/>
    <property type="match status" value="1"/>
</dbReference>
<keyword evidence="12" id="KW-0732">Signal</keyword>
<dbReference type="Gene3D" id="3.10.580.10">
    <property type="entry name" value="CBS-domain"/>
    <property type="match status" value="1"/>
</dbReference>
<protein>
    <recommendedName>
        <fullName evidence="11">Chloride channel protein</fullName>
    </recommendedName>
</protein>
<feature type="transmembrane region" description="Helical" evidence="11">
    <location>
        <begin position="195"/>
        <end position="220"/>
    </location>
</feature>
<evidence type="ECO:0000256" key="3">
    <source>
        <dbReference type="ARBA" id="ARBA00022692"/>
    </source>
</evidence>
<feature type="transmembrane region" description="Helical" evidence="11">
    <location>
        <begin position="366"/>
        <end position="391"/>
    </location>
</feature>
<dbReference type="InterPro" id="IPR051280">
    <property type="entry name" value="Cl-channel/antiporter"/>
</dbReference>
<evidence type="ECO:0000259" key="13">
    <source>
        <dbReference type="PROSITE" id="PS51371"/>
    </source>
</evidence>
<dbReference type="PANTHER" id="PTHR11689">
    <property type="entry name" value="CHLORIDE CHANNEL PROTEIN CLC FAMILY MEMBER"/>
    <property type="match status" value="1"/>
</dbReference>
<dbReference type="Gene3D" id="1.10.3080.10">
    <property type="entry name" value="Clc chloride channel"/>
    <property type="match status" value="1"/>
</dbReference>
<dbReference type="PROSITE" id="PS51371">
    <property type="entry name" value="CBS"/>
    <property type="match status" value="2"/>
</dbReference>
<evidence type="ECO:0000256" key="5">
    <source>
        <dbReference type="ARBA" id="ARBA00022989"/>
    </source>
</evidence>
<feature type="chain" id="PRO_5030759044" description="Chloride channel protein" evidence="12">
    <location>
        <begin position="17"/>
        <end position="620"/>
    </location>
</feature>
<dbReference type="InterPro" id="IPR000644">
    <property type="entry name" value="CBS_dom"/>
</dbReference>
<dbReference type="PANTHER" id="PTHR11689:SF136">
    <property type="entry name" value="H(+)_CL(-) EXCHANGE TRANSPORTER 7"/>
    <property type="match status" value="1"/>
</dbReference>
<reference evidence="14" key="1">
    <citation type="submission" date="2021-01" db="EMBL/GenBank/DDBJ databases">
        <authorList>
            <person name="Corre E."/>
            <person name="Pelletier E."/>
            <person name="Niang G."/>
            <person name="Scheremetjew M."/>
            <person name="Finn R."/>
            <person name="Kale V."/>
            <person name="Holt S."/>
            <person name="Cochrane G."/>
            <person name="Meng A."/>
            <person name="Brown T."/>
            <person name="Cohen L."/>
        </authorList>
    </citation>
    <scope>NUCLEOTIDE SEQUENCE</scope>
    <source>
        <strain evidence="14">Pbaha01</strain>
    </source>
</reference>
<keyword evidence="6 11" id="KW-0406">Ion transport</keyword>
<dbReference type="PRINTS" id="PR00762">
    <property type="entry name" value="CLCHANNEL"/>
</dbReference>
<comment type="subcellular location">
    <subcellularLocation>
        <location evidence="1 11">Membrane</location>
        <topology evidence="1 11">Multi-pass membrane protein</topology>
    </subcellularLocation>
</comment>
<dbReference type="Pfam" id="PF00654">
    <property type="entry name" value="Voltage_CLC"/>
    <property type="match status" value="1"/>
</dbReference>
<sequence length="620" mass="66395">MGVCLILFVAPNCGSSGLPENKCYLNGSDVPGFFTRRTLRVRVLTTILANAAGFPVGREGPTVVIGSNVAYLISQALAGPYVQEWVDLTGPGAQNALMFDTERFASATRIACGVGGACGMAMIFNAPFGGVLYMFEEITSVAWPLELTFRVFVSTMFCSFVSYGMLNICGTDIKEFVIYAFVQQDKEWHWPDIPVFMLLAAMLGVITSVHTRGMLVFGAARQKMANSLKRFQPWAKIVETVLYAAICALASALASMASKCVKEGRSGLQYVTFNCHAGEYNPIASLLVNTSHSSVKLLFSGYNAGEIGFHASMLAFVTYYALNVGLTGLPVPGGAFTATMLLGGLFGRAVGALGRDMGLVQASSGVYAVVGSAAMLCGFKQMTLAVVLIVVECVNDLTLAPVVMLSVAVSMVVNWSINERGHDEEQIERKNLPFLEGEAPEKLDDVQALSLCDPLCPEAVLPPEASVEKIRKALAATQERGAVVDYPIVDDSGSCVGIVTRSKLEAALQVASGEDGLNARRPSRAFEPNPFQAKDDKPIYKVDSLIGMSKKEAVPLDRIMDPTPFMIVEDMPAPRLYALFAKAGERCACVTSRDGRFRGLISRLGLISAARHGLEGASSV</sequence>
<dbReference type="EMBL" id="HBEG01018421">
    <property type="protein sequence ID" value="CAD8355781.1"/>
    <property type="molecule type" value="Transcribed_RNA"/>
</dbReference>
<proteinExistence type="inferred from homology"/>
<keyword evidence="3 11" id="KW-0812">Transmembrane</keyword>
<accession>A0A7S0A7Z6</accession>
<feature type="domain" description="CBS" evidence="13">
    <location>
        <begin position="452"/>
        <end position="516"/>
    </location>
</feature>
<evidence type="ECO:0000256" key="10">
    <source>
        <dbReference type="PROSITE-ProRule" id="PRU00703"/>
    </source>
</evidence>
<keyword evidence="8 11" id="KW-0472">Membrane</keyword>
<dbReference type="Pfam" id="PF00571">
    <property type="entry name" value="CBS"/>
    <property type="match status" value="1"/>
</dbReference>
<evidence type="ECO:0000256" key="1">
    <source>
        <dbReference type="ARBA" id="ARBA00004141"/>
    </source>
</evidence>
<feature type="transmembrane region" description="Helical" evidence="11">
    <location>
        <begin position="113"/>
        <end position="135"/>
    </location>
</feature>
<feature type="signal peptide" evidence="12">
    <location>
        <begin position="1"/>
        <end position="16"/>
    </location>
</feature>
<dbReference type="GO" id="GO:0005254">
    <property type="term" value="F:chloride channel activity"/>
    <property type="evidence" value="ECO:0007669"/>
    <property type="project" value="UniProtKB-UniRule"/>
</dbReference>
<dbReference type="GO" id="GO:0016020">
    <property type="term" value="C:membrane"/>
    <property type="evidence" value="ECO:0007669"/>
    <property type="project" value="UniProtKB-SubCell"/>
</dbReference>
<keyword evidence="4" id="KW-0677">Repeat</keyword>
<evidence type="ECO:0000256" key="11">
    <source>
        <dbReference type="RuleBase" id="RU361221"/>
    </source>
</evidence>
<feature type="domain" description="CBS" evidence="13">
    <location>
        <begin position="560"/>
        <end position="616"/>
    </location>
</feature>
<evidence type="ECO:0000256" key="8">
    <source>
        <dbReference type="ARBA" id="ARBA00023136"/>
    </source>
</evidence>
<evidence type="ECO:0000256" key="12">
    <source>
        <dbReference type="SAM" id="SignalP"/>
    </source>
</evidence>
<keyword evidence="7 10" id="KW-0129">CBS domain</keyword>
<evidence type="ECO:0000256" key="9">
    <source>
        <dbReference type="ARBA" id="ARBA00023214"/>
    </source>
</evidence>
<comment type="caution">
    <text evidence="11">Lacks conserved residue(s) required for the propagation of feature annotation.</text>
</comment>
<evidence type="ECO:0000256" key="6">
    <source>
        <dbReference type="ARBA" id="ARBA00023065"/>
    </source>
</evidence>
<dbReference type="InterPro" id="IPR014743">
    <property type="entry name" value="Cl-channel_core"/>
</dbReference>
<dbReference type="SUPFAM" id="SSF81340">
    <property type="entry name" value="Clc chloride channel"/>
    <property type="match status" value="1"/>
</dbReference>
<feature type="transmembrane region" description="Helical" evidence="11">
    <location>
        <begin position="147"/>
        <end position="166"/>
    </location>
</feature>
<feature type="transmembrane region" description="Helical" evidence="11">
    <location>
        <begin position="241"/>
        <end position="258"/>
    </location>
</feature>